<dbReference type="InterPro" id="IPR014284">
    <property type="entry name" value="RNA_pol_sigma-70_dom"/>
</dbReference>
<keyword evidence="3" id="KW-0805">Transcription regulation</keyword>
<protein>
    <recommendedName>
        <fullName evidence="2">RNA polymerase sigma factor SigS</fullName>
    </recommendedName>
</protein>
<feature type="domain" description="RNA polymerase sigma factor 70 region 4 type 2" evidence="9">
    <location>
        <begin position="150"/>
        <end position="193"/>
    </location>
</feature>
<dbReference type="InterPro" id="IPR013325">
    <property type="entry name" value="RNA_pol_sigma_r2"/>
</dbReference>
<dbReference type="NCBIfam" id="NF006148">
    <property type="entry name" value="PRK08295.1-5"/>
    <property type="match status" value="1"/>
</dbReference>
<accession>A0A8J7KC06</accession>
<keyword evidence="11" id="KW-1185">Reference proteome</keyword>
<dbReference type="InterPro" id="IPR016032">
    <property type="entry name" value="Sig_transdc_resp-reg_C-effctor"/>
</dbReference>
<evidence type="ECO:0000256" key="6">
    <source>
        <dbReference type="ARBA" id="ARBA00023163"/>
    </source>
</evidence>
<comment type="similarity">
    <text evidence="1">Belongs to the sigma-70 factor family.</text>
</comment>
<evidence type="ECO:0000256" key="1">
    <source>
        <dbReference type="ARBA" id="ARBA00007788"/>
    </source>
</evidence>
<dbReference type="PIRSF" id="PIRSF002939">
    <property type="entry name" value="RNA_polymerase_sigma-H_factor"/>
    <property type="match status" value="1"/>
</dbReference>
<evidence type="ECO:0000259" key="8">
    <source>
        <dbReference type="Pfam" id="PF04542"/>
    </source>
</evidence>
<evidence type="ECO:0000256" key="3">
    <source>
        <dbReference type="ARBA" id="ARBA00023015"/>
    </source>
</evidence>
<keyword evidence="4" id="KW-0731">Sigma factor</keyword>
<dbReference type="InterPro" id="IPR036388">
    <property type="entry name" value="WH-like_DNA-bd_sf"/>
</dbReference>
<name>A0A8J7KC06_9BACL</name>
<sequence>MNSEQQQSDLKLVNEWRSGKECAVGMLIEKYEDFVKMKARSYFLIGGEREDLAQEGMIGLYRAIQTYDTTREVPFRNYAELCVTRQILTAIKTASRQKHQPLNSSLSLDYEMDESEPLLQQVSTTDVYNPEWTIIYREQYKLFEKQIKTKLSPFERDVYFQYIQGNSYDEIATTLKKPVKSIDNALQRIKKKLNPPIL</sequence>
<dbReference type="Pfam" id="PF08281">
    <property type="entry name" value="Sigma70_r4_2"/>
    <property type="match status" value="1"/>
</dbReference>
<dbReference type="Gene3D" id="1.10.10.10">
    <property type="entry name" value="Winged helix-like DNA-binding domain superfamily/Winged helix DNA-binding domain"/>
    <property type="match status" value="1"/>
</dbReference>
<keyword evidence="6" id="KW-0804">Transcription</keyword>
<reference evidence="10" key="1">
    <citation type="submission" date="2020-11" db="EMBL/GenBank/DDBJ databases">
        <title>Multidrug resistant novel bacterium Savagea serpentis sp. nov., isolated from the scats of a vine snake (Ahaetulla nasuta).</title>
        <authorList>
            <person name="Venkata Ramana V."/>
            <person name="Vikas Patil S."/>
            <person name="Yogita Lugani V."/>
        </authorList>
    </citation>
    <scope>NUCLEOTIDE SEQUENCE</scope>
    <source>
        <strain evidence="10">SN6</strain>
    </source>
</reference>
<dbReference type="Pfam" id="PF04542">
    <property type="entry name" value="Sigma70_r2"/>
    <property type="match status" value="1"/>
</dbReference>
<evidence type="ECO:0000256" key="2">
    <source>
        <dbReference type="ARBA" id="ARBA00021245"/>
    </source>
</evidence>
<dbReference type="RefSeq" id="WP_194562434.1">
    <property type="nucleotide sequence ID" value="NZ_JADKPV010000002.1"/>
</dbReference>
<evidence type="ECO:0000313" key="10">
    <source>
        <dbReference type="EMBL" id="MBF4500947.1"/>
    </source>
</evidence>
<dbReference type="GO" id="GO:0003677">
    <property type="term" value="F:DNA binding"/>
    <property type="evidence" value="ECO:0007669"/>
    <property type="project" value="UniProtKB-KW"/>
</dbReference>
<keyword evidence="5" id="KW-0238">DNA-binding</keyword>
<dbReference type="NCBIfam" id="NF006147">
    <property type="entry name" value="PRK08295.1-4"/>
    <property type="match status" value="1"/>
</dbReference>
<dbReference type="InterPro" id="IPR013249">
    <property type="entry name" value="RNA_pol_sigma70_r4_t2"/>
</dbReference>
<dbReference type="Gene3D" id="1.20.120.1810">
    <property type="match status" value="1"/>
</dbReference>
<evidence type="ECO:0000313" key="11">
    <source>
        <dbReference type="Proteomes" id="UP000622653"/>
    </source>
</evidence>
<dbReference type="InterPro" id="IPR016371">
    <property type="entry name" value="RNA_pol_sigma-H_factor"/>
</dbReference>
<comment type="caution">
    <text evidence="10">The sequence shown here is derived from an EMBL/GenBank/DDBJ whole genome shotgun (WGS) entry which is preliminary data.</text>
</comment>
<dbReference type="PANTHER" id="PTHR30385:SF1">
    <property type="entry name" value="RNA POLYMERASE SIGMA-H FACTOR"/>
    <property type="match status" value="1"/>
</dbReference>
<dbReference type="EMBL" id="JADKPV010000002">
    <property type="protein sequence ID" value="MBF4500947.1"/>
    <property type="molecule type" value="Genomic_DNA"/>
</dbReference>
<feature type="domain" description="RNA polymerase sigma-70 region 2" evidence="8">
    <location>
        <begin position="27"/>
        <end position="96"/>
    </location>
</feature>
<dbReference type="AlphaFoldDB" id="A0A8J7KC06"/>
<dbReference type="GO" id="GO:0016987">
    <property type="term" value="F:sigma factor activity"/>
    <property type="evidence" value="ECO:0007669"/>
    <property type="project" value="UniProtKB-KW"/>
</dbReference>
<proteinExistence type="inferred from homology"/>
<dbReference type="Proteomes" id="UP000622653">
    <property type="component" value="Unassembled WGS sequence"/>
</dbReference>
<comment type="function">
    <text evidence="7">Sigma factors are initiation factors that promote the attachment of RNA polymerase to specific initiation sites and are then released. Sigma-S contributes to the protection against external stress, thus playing a role in cellular fitness and survival.</text>
</comment>
<dbReference type="SUPFAM" id="SSF46894">
    <property type="entry name" value="C-terminal effector domain of the bipartite response regulators"/>
    <property type="match status" value="1"/>
</dbReference>
<dbReference type="NCBIfam" id="TIGR02937">
    <property type="entry name" value="sigma70-ECF"/>
    <property type="match status" value="1"/>
</dbReference>
<dbReference type="InterPro" id="IPR007627">
    <property type="entry name" value="RNA_pol_sigma70_r2"/>
</dbReference>
<evidence type="ECO:0000256" key="7">
    <source>
        <dbReference type="ARBA" id="ARBA00024701"/>
    </source>
</evidence>
<evidence type="ECO:0000259" key="9">
    <source>
        <dbReference type="Pfam" id="PF08281"/>
    </source>
</evidence>
<dbReference type="PANTHER" id="PTHR30385">
    <property type="entry name" value="SIGMA FACTOR F FLAGELLAR"/>
    <property type="match status" value="1"/>
</dbReference>
<dbReference type="GO" id="GO:0006352">
    <property type="term" value="P:DNA-templated transcription initiation"/>
    <property type="evidence" value="ECO:0007669"/>
    <property type="project" value="InterPro"/>
</dbReference>
<organism evidence="10 11">
    <name type="scientific">Savagea serpentis</name>
    <dbReference type="NCBI Taxonomy" id="2785297"/>
    <lineage>
        <taxon>Bacteria</taxon>
        <taxon>Bacillati</taxon>
        <taxon>Bacillota</taxon>
        <taxon>Bacilli</taxon>
        <taxon>Bacillales</taxon>
        <taxon>Caryophanaceae</taxon>
        <taxon>Savagea</taxon>
    </lineage>
</organism>
<evidence type="ECO:0000256" key="5">
    <source>
        <dbReference type="ARBA" id="ARBA00023125"/>
    </source>
</evidence>
<dbReference type="SUPFAM" id="SSF88946">
    <property type="entry name" value="Sigma2 domain of RNA polymerase sigma factors"/>
    <property type="match status" value="1"/>
</dbReference>
<dbReference type="NCBIfam" id="NF006145">
    <property type="entry name" value="PRK08295.1-2"/>
    <property type="match status" value="1"/>
</dbReference>
<evidence type="ECO:0000256" key="4">
    <source>
        <dbReference type="ARBA" id="ARBA00023082"/>
    </source>
</evidence>
<gene>
    <name evidence="10" type="primary">sigH</name>
    <name evidence="10" type="ORF">IRY55_06160</name>
</gene>